<dbReference type="PANTHER" id="PTHR46268:SF6">
    <property type="entry name" value="UNIVERSAL STRESS PROTEIN UP12"/>
    <property type="match status" value="1"/>
</dbReference>
<comment type="similarity">
    <text evidence="1">Belongs to the universal stress protein A family.</text>
</comment>
<dbReference type="Proteomes" id="UP000051442">
    <property type="component" value="Unassembled WGS sequence"/>
</dbReference>
<proteinExistence type="inferred from homology"/>
<organism evidence="3 4">
    <name type="scientific">Secundilactobacillus similis DSM 23365 = JCM 2765</name>
    <dbReference type="NCBI Taxonomy" id="1423804"/>
    <lineage>
        <taxon>Bacteria</taxon>
        <taxon>Bacillati</taxon>
        <taxon>Bacillota</taxon>
        <taxon>Bacilli</taxon>
        <taxon>Lactobacillales</taxon>
        <taxon>Lactobacillaceae</taxon>
        <taxon>Secundilactobacillus</taxon>
    </lineage>
</organism>
<feature type="domain" description="UspA" evidence="2">
    <location>
        <begin position="9"/>
        <end position="155"/>
    </location>
</feature>
<sequence>MTMTNQAQYHRIIVGIDGSKQADRAVQKAIAAARRNEATLYLVNVLNLGKLIGLGTAELGFGSVNQEALDDVKFRMERLVAKYRDQALEAGVTQVEMHVTYGNPKLELGKHLPKLFDADLIVLGATGVNMVERMVLGSTASYAVANAPCDVLIVRR</sequence>
<dbReference type="CDD" id="cd00293">
    <property type="entry name" value="USP-like"/>
    <property type="match status" value="1"/>
</dbReference>
<name>A0A0R2EFS6_9LACO</name>
<dbReference type="Gene3D" id="3.40.50.620">
    <property type="entry name" value="HUPs"/>
    <property type="match status" value="1"/>
</dbReference>
<gene>
    <name evidence="3" type="ORF">FD14_GL002968</name>
</gene>
<dbReference type="PRINTS" id="PR01438">
    <property type="entry name" value="UNVRSLSTRESS"/>
</dbReference>
<dbReference type="STRING" id="1423804.FD14_GL002968"/>
<comment type="caution">
    <text evidence="3">The sequence shown here is derived from an EMBL/GenBank/DDBJ whole genome shotgun (WGS) entry which is preliminary data.</text>
</comment>
<protein>
    <submittedName>
        <fullName evidence="3">UspA family nucleotide-binding protein</fullName>
    </submittedName>
</protein>
<dbReference type="InterPro" id="IPR006016">
    <property type="entry name" value="UspA"/>
</dbReference>
<accession>A0A0R2EFS6</accession>
<reference evidence="3 4" key="1">
    <citation type="journal article" date="2015" name="Genome Announc.">
        <title>Expanding the biotechnology potential of lactobacilli through comparative genomics of 213 strains and associated genera.</title>
        <authorList>
            <person name="Sun Z."/>
            <person name="Harris H.M."/>
            <person name="McCann A."/>
            <person name="Guo C."/>
            <person name="Argimon S."/>
            <person name="Zhang W."/>
            <person name="Yang X."/>
            <person name="Jeffery I.B."/>
            <person name="Cooney J.C."/>
            <person name="Kagawa T.F."/>
            <person name="Liu W."/>
            <person name="Song Y."/>
            <person name="Salvetti E."/>
            <person name="Wrobel A."/>
            <person name="Rasinkangas P."/>
            <person name="Parkhill J."/>
            <person name="Rea M.C."/>
            <person name="O'Sullivan O."/>
            <person name="Ritari J."/>
            <person name="Douillard F.P."/>
            <person name="Paul Ross R."/>
            <person name="Yang R."/>
            <person name="Briner A.E."/>
            <person name="Felis G.E."/>
            <person name="de Vos W.M."/>
            <person name="Barrangou R."/>
            <person name="Klaenhammer T.R."/>
            <person name="Caufield P.W."/>
            <person name="Cui Y."/>
            <person name="Zhang H."/>
            <person name="O'Toole P.W."/>
        </authorList>
    </citation>
    <scope>NUCLEOTIDE SEQUENCE [LARGE SCALE GENOMIC DNA]</scope>
    <source>
        <strain evidence="3 4">DSM 23365</strain>
    </source>
</reference>
<evidence type="ECO:0000259" key="2">
    <source>
        <dbReference type="Pfam" id="PF00582"/>
    </source>
</evidence>
<evidence type="ECO:0000313" key="4">
    <source>
        <dbReference type="Proteomes" id="UP000051442"/>
    </source>
</evidence>
<dbReference type="InterPro" id="IPR014729">
    <property type="entry name" value="Rossmann-like_a/b/a_fold"/>
</dbReference>
<dbReference type="SUPFAM" id="SSF52402">
    <property type="entry name" value="Adenine nucleotide alpha hydrolases-like"/>
    <property type="match status" value="1"/>
</dbReference>
<dbReference type="Pfam" id="PF00582">
    <property type="entry name" value="Usp"/>
    <property type="match status" value="1"/>
</dbReference>
<dbReference type="EMBL" id="AYZM01000180">
    <property type="protein sequence ID" value="KRN15150.1"/>
    <property type="molecule type" value="Genomic_DNA"/>
</dbReference>
<evidence type="ECO:0000256" key="1">
    <source>
        <dbReference type="ARBA" id="ARBA00008791"/>
    </source>
</evidence>
<dbReference type="PANTHER" id="PTHR46268">
    <property type="entry name" value="STRESS RESPONSE PROTEIN NHAX"/>
    <property type="match status" value="1"/>
</dbReference>
<keyword evidence="4" id="KW-1185">Reference proteome</keyword>
<evidence type="ECO:0000313" key="3">
    <source>
        <dbReference type="EMBL" id="KRN15150.1"/>
    </source>
</evidence>
<dbReference type="AlphaFoldDB" id="A0A0R2EFS6"/>
<dbReference type="InterPro" id="IPR006015">
    <property type="entry name" value="Universal_stress_UspA"/>
</dbReference>
<dbReference type="PATRIC" id="fig|1423804.4.peg.3196"/>